<sequence length="205" mass="21636">MCLTRRRLLLSAAALALGACGGKPYAPLPAGSRVLALGDSLTFGYGAPPEAAYPAQLAQISRWQVHNGGVSGDTAAQALARLPALLHAQPQLILLGIGGNDFLRRVPEAQTRDHISRIIAASAGIPLVLIAQPKPSLSAVFGHLDDHPLYAELAKQHDIPLFAGGWSAVLANRDLKSDAIHANAAGYRRFAERLAAFLKKQGFLS</sequence>
<feature type="chain" id="PRO_5035947971" evidence="1">
    <location>
        <begin position="19"/>
        <end position="205"/>
    </location>
</feature>
<evidence type="ECO:0000256" key="1">
    <source>
        <dbReference type="SAM" id="SignalP"/>
    </source>
</evidence>
<dbReference type="InterPro" id="IPR006311">
    <property type="entry name" value="TAT_signal"/>
</dbReference>
<evidence type="ECO:0000313" key="4">
    <source>
        <dbReference type="Proteomes" id="UP000831534"/>
    </source>
</evidence>
<dbReference type="EMBL" id="CP091521">
    <property type="protein sequence ID" value="UOP05687.1"/>
    <property type="molecule type" value="Genomic_DNA"/>
</dbReference>
<dbReference type="PANTHER" id="PTHR30383:SF24">
    <property type="entry name" value="THIOESTERASE 1_PROTEASE 1_LYSOPHOSPHOLIPASE L1"/>
    <property type="match status" value="1"/>
</dbReference>
<protein>
    <submittedName>
        <fullName evidence="3">GDSL-type esterase/lipase family protein</fullName>
    </submittedName>
</protein>
<accession>A0A8T9MVH3</accession>
<dbReference type="PANTHER" id="PTHR30383">
    <property type="entry name" value="THIOESTERASE 1/PROTEASE 1/LYSOPHOSPHOLIPASE L1"/>
    <property type="match status" value="1"/>
</dbReference>
<keyword evidence="4" id="KW-1185">Reference proteome</keyword>
<feature type="domain" description="SGNH hydrolase-type esterase" evidence="2">
    <location>
        <begin position="36"/>
        <end position="189"/>
    </location>
</feature>
<dbReference type="AlphaFoldDB" id="A0A8T9MVH3"/>
<evidence type="ECO:0000259" key="2">
    <source>
        <dbReference type="Pfam" id="PF13472"/>
    </source>
</evidence>
<dbReference type="PROSITE" id="PS51318">
    <property type="entry name" value="TAT"/>
    <property type="match status" value="1"/>
</dbReference>
<dbReference type="InterPro" id="IPR051532">
    <property type="entry name" value="Ester_Hydrolysis_Enzymes"/>
</dbReference>
<dbReference type="Pfam" id="PF13472">
    <property type="entry name" value="Lipase_GDSL_2"/>
    <property type="match status" value="1"/>
</dbReference>
<dbReference type="SUPFAM" id="SSF52266">
    <property type="entry name" value="SGNH hydrolase"/>
    <property type="match status" value="1"/>
</dbReference>
<organism evidence="3 4">
    <name type="scientific">Conchiformibius kuhniae</name>
    <dbReference type="NCBI Taxonomy" id="211502"/>
    <lineage>
        <taxon>Bacteria</taxon>
        <taxon>Pseudomonadati</taxon>
        <taxon>Pseudomonadota</taxon>
        <taxon>Betaproteobacteria</taxon>
        <taxon>Neisseriales</taxon>
        <taxon>Neisseriaceae</taxon>
        <taxon>Conchiformibius</taxon>
    </lineage>
</organism>
<reference evidence="3" key="1">
    <citation type="journal article" date="2022" name="Res Sq">
        <title>Evolution of multicellular longitudinally dividing oral cavity symbionts (Neisseriaceae).</title>
        <authorList>
            <person name="Nyongesa S."/>
            <person name="Weber P."/>
            <person name="Bernet E."/>
            <person name="Pullido F."/>
            <person name="Nieckarz M."/>
            <person name="Delaby M."/>
            <person name="Nieves C."/>
            <person name="Viehboeck T."/>
            <person name="Krause N."/>
            <person name="Rivera-Millot A."/>
            <person name="Nakamura A."/>
            <person name="Vischer N."/>
            <person name="VanNieuwenhze M."/>
            <person name="Brun Y."/>
            <person name="Cava F."/>
            <person name="Bulgheresi S."/>
            <person name="Veyrier F."/>
        </authorList>
    </citation>
    <scope>NUCLEOTIDE SEQUENCE</scope>
    <source>
        <strain evidence="3">17694</strain>
    </source>
</reference>
<dbReference type="PROSITE" id="PS51257">
    <property type="entry name" value="PROKAR_LIPOPROTEIN"/>
    <property type="match status" value="1"/>
</dbReference>
<keyword evidence="1" id="KW-0732">Signal</keyword>
<evidence type="ECO:0000313" key="3">
    <source>
        <dbReference type="EMBL" id="UOP05687.1"/>
    </source>
</evidence>
<proteinExistence type="predicted"/>
<dbReference type="Proteomes" id="UP000831534">
    <property type="component" value="Chromosome"/>
</dbReference>
<dbReference type="RefSeq" id="WP_034334582.1">
    <property type="nucleotide sequence ID" value="NZ_CP091521.1"/>
</dbReference>
<dbReference type="GO" id="GO:0004622">
    <property type="term" value="F:phosphatidylcholine lysophospholipase activity"/>
    <property type="evidence" value="ECO:0007669"/>
    <property type="project" value="TreeGrafter"/>
</dbReference>
<dbReference type="KEGG" id="ckh:LVJ77_08455"/>
<name>A0A8T9MVH3_9NEIS</name>
<gene>
    <name evidence="3" type="ORF">LVJ77_08455</name>
</gene>
<dbReference type="InterPro" id="IPR036514">
    <property type="entry name" value="SGNH_hydro_sf"/>
</dbReference>
<feature type="signal peptide" evidence="1">
    <location>
        <begin position="1"/>
        <end position="18"/>
    </location>
</feature>
<dbReference type="Gene3D" id="3.40.50.1110">
    <property type="entry name" value="SGNH hydrolase"/>
    <property type="match status" value="1"/>
</dbReference>
<reference evidence="3" key="2">
    <citation type="submission" date="2024-09" db="EMBL/GenBank/DDBJ databases">
        <authorList>
            <person name="Veyrier F.J."/>
        </authorList>
    </citation>
    <scope>NUCLEOTIDE SEQUENCE</scope>
    <source>
        <strain evidence="3">17694</strain>
    </source>
</reference>
<dbReference type="InterPro" id="IPR013830">
    <property type="entry name" value="SGNH_hydro"/>
</dbReference>